<keyword evidence="3" id="KW-1185">Reference proteome</keyword>
<evidence type="ECO:0008006" key="4">
    <source>
        <dbReference type="Google" id="ProtNLM"/>
    </source>
</evidence>
<dbReference type="OrthoDB" id="163809at2"/>
<dbReference type="PROSITE" id="PS51257">
    <property type="entry name" value="PROKAR_LIPOPROTEIN"/>
    <property type="match status" value="1"/>
</dbReference>
<sequence length="153" mass="15348">MNSSILRQLVALPALLAGLAALYACGNAASQGGAPAAQAAARASAVYVLGPGQSVAVAPGTTLRLDRVNDSRCRKGAVCVWAGYISYSLTLGGAGGERSFVLAEDMPGGAKTQSLNGVGVTLMGVEPAEPAALRAPPPDYRVSLQVDLAAPAR</sequence>
<dbReference type="Proteomes" id="UP000199470">
    <property type="component" value="Unassembled WGS sequence"/>
</dbReference>
<dbReference type="EMBL" id="FOTW01000012">
    <property type="protein sequence ID" value="SFM09311.1"/>
    <property type="molecule type" value="Genomic_DNA"/>
</dbReference>
<accession>A0A1I4N1A8</accession>
<organism evidence="2 3">
    <name type="scientific">Rugamonas rubra</name>
    <dbReference type="NCBI Taxonomy" id="758825"/>
    <lineage>
        <taxon>Bacteria</taxon>
        <taxon>Pseudomonadati</taxon>
        <taxon>Pseudomonadota</taxon>
        <taxon>Betaproteobacteria</taxon>
        <taxon>Burkholderiales</taxon>
        <taxon>Oxalobacteraceae</taxon>
        <taxon>Telluria group</taxon>
        <taxon>Rugamonas</taxon>
    </lineage>
</organism>
<dbReference type="AlphaFoldDB" id="A0A1I4N1A8"/>
<reference evidence="2 3" key="1">
    <citation type="submission" date="2016-10" db="EMBL/GenBank/DDBJ databases">
        <authorList>
            <person name="de Groot N.N."/>
        </authorList>
    </citation>
    <scope>NUCLEOTIDE SEQUENCE [LARGE SCALE GENOMIC DNA]</scope>
    <source>
        <strain evidence="2 3">ATCC 43154</strain>
    </source>
</reference>
<feature type="chain" id="PRO_5011693534" description="Lipoprotein" evidence="1">
    <location>
        <begin position="24"/>
        <end position="153"/>
    </location>
</feature>
<name>A0A1I4N1A8_9BURK</name>
<gene>
    <name evidence="2" type="ORF">SAMN02982985_02707</name>
</gene>
<dbReference type="RefSeq" id="WP_093388215.1">
    <property type="nucleotide sequence ID" value="NZ_FOTW01000012.1"/>
</dbReference>
<evidence type="ECO:0000313" key="2">
    <source>
        <dbReference type="EMBL" id="SFM09311.1"/>
    </source>
</evidence>
<proteinExistence type="predicted"/>
<evidence type="ECO:0000313" key="3">
    <source>
        <dbReference type="Proteomes" id="UP000199470"/>
    </source>
</evidence>
<evidence type="ECO:0000256" key="1">
    <source>
        <dbReference type="SAM" id="SignalP"/>
    </source>
</evidence>
<keyword evidence="1" id="KW-0732">Signal</keyword>
<feature type="signal peptide" evidence="1">
    <location>
        <begin position="1"/>
        <end position="23"/>
    </location>
</feature>
<protein>
    <recommendedName>
        <fullName evidence="4">Lipoprotein</fullName>
    </recommendedName>
</protein>